<accession>A0AAN6JSS4</accession>
<dbReference type="Pfam" id="PF04144">
    <property type="entry name" value="SCAMP"/>
    <property type="match status" value="2"/>
</dbReference>
<comment type="subcellular location">
    <subcellularLocation>
        <location evidence="1">Membrane</location>
        <topology evidence="1">Multi-pass membrane protein</topology>
    </subcellularLocation>
</comment>
<evidence type="ECO:0000313" key="7">
    <source>
        <dbReference type="EMBL" id="KAK0555441.1"/>
    </source>
</evidence>
<feature type="region of interest" description="Disordered" evidence="5">
    <location>
        <begin position="1"/>
        <end position="78"/>
    </location>
</feature>
<protein>
    <recommendedName>
        <fullName evidence="9">Scamp-domain-containing protein</fullName>
    </recommendedName>
</protein>
<dbReference type="Proteomes" id="UP001176517">
    <property type="component" value="Unassembled WGS sequence"/>
</dbReference>
<gene>
    <name evidence="7" type="ORF">OC846_001700</name>
</gene>
<dbReference type="InterPro" id="IPR007273">
    <property type="entry name" value="SCAMP"/>
</dbReference>
<dbReference type="AlphaFoldDB" id="A0AAN6JSS4"/>
<keyword evidence="4 6" id="KW-0472">Membrane</keyword>
<feature type="transmembrane region" description="Helical" evidence="6">
    <location>
        <begin position="140"/>
        <end position="159"/>
    </location>
</feature>
<dbReference type="PANTHER" id="PTHR10687">
    <property type="entry name" value="SECRETORY CARRIER-ASSOCIATED MEMBRANE PROTEIN SCAMP"/>
    <property type="match status" value="1"/>
</dbReference>
<organism evidence="7 8">
    <name type="scientific">Tilletia horrida</name>
    <dbReference type="NCBI Taxonomy" id="155126"/>
    <lineage>
        <taxon>Eukaryota</taxon>
        <taxon>Fungi</taxon>
        <taxon>Dikarya</taxon>
        <taxon>Basidiomycota</taxon>
        <taxon>Ustilaginomycotina</taxon>
        <taxon>Exobasidiomycetes</taxon>
        <taxon>Tilletiales</taxon>
        <taxon>Tilletiaceae</taxon>
        <taxon>Tilletia</taxon>
    </lineage>
</organism>
<dbReference type="EMBL" id="JAPDMZ010000027">
    <property type="protein sequence ID" value="KAK0555441.1"/>
    <property type="molecule type" value="Genomic_DNA"/>
</dbReference>
<feature type="compositionally biased region" description="Basic and acidic residues" evidence="5">
    <location>
        <begin position="1"/>
        <end position="11"/>
    </location>
</feature>
<proteinExistence type="predicted"/>
<sequence>MADPFADRHTLDANPFADPAIQGALQSSSRSYEPQTPGSTGYGASPYASSGYRAGGADQDDDDAVTRATGGSAAAANKMEELARRERELDRREADLSARASHIQRHGRNNWPPFYPFIYHDIEAEIPPDSRPVVATVYKLWLLLVVALIINLVACVFLLIQGANDGGKDMISGIVYLPIIAGASFMLWYRPLYNAYMKESSVFYYIYFVLYVDVCADWLISKASKLTGSVRLRLAHSGGFHLAYSAYMVLGIPATGSAGLINTIQCFQSGKIIAAILGTVATVAFAIQGLGNLWYYRLTWAHKNEQGHTFAQAKQEFATHGARAYFTRGSQV</sequence>
<keyword evidence="3 6" id="KW-1133">Transmembrane helix</keyword>
<dbReference type="PANTHER" id="PTHR10687:SF90">
    <property type="entry name" value="SECRETORY CARRIER MEMBRANE PROTEIN"/>
    <property type="match status" value="1"/>
</dbReference>
<evidence type="ECO:0000256" key="5">
    <source>
        <dbReference type="SAM" id="MobiDB-lite"/>
    </source>
</evidence>
<keyword evidence="8" id="KW-1185">Reference proteome</keyword>
<name>A0AAN6JSS4_9BASI</name>
<evidence type="ECO:0000256" key="6">
    <source>
        <dbReference type="SAM" id="Phobius"/>
    </source>
</evidence>
<feature type="transmembrane region" description="Helical" evidence="6">
    <location>
        <begin position="202"/>
        <end position="220"/>
    </location>
</feature>
<evidence type="ECO:0000256" key="2">
    <source>
        <dbReference type="ARBA" id="ARBA00022692"/>
    </source>
</evidence>
<evidence type="ECO:0000256" key="3">
    <source>
        <dbReference type="ARBA" id="ARBA00022989"/>
    </source>
</evidence>
<reference evidence="7" key="1">
    <citation type="journal article" date="2023" name="PhytoFront">
        <title>Draft Genome Resources of Seven Strains of Tilletia horrida, Causal Agent of Kernel Smut of Rice.</title>
        <authorList>
            <person name="Khanal S."/>
            <person name="Antony Babu S."/>
            <person name="Zhou X.G."/>
        </authorList>
    </citation>
    <scope>NUCLEOTIDE SEQUENCE</scope>
    <source>
        <strain evidence="7">TX6</strain>
    </source>
</reference>
<evidence type="ECO:0000256" key="4">
    <source>
        <dbReference type="ARBA" id="ARBA00023136"/>
    </source>
</evidence>
<dbReference type="GO" id="GO:0032588">
    <property type="term" value="C:trans-Golgi network membrane"/>
    <property type="evidence" value="ECO:0007669"/>
    <property type="project" value="TreeGrafter"/>
</dbReference>
<feature type="transmembrane region" description="Helical" evidence="6">
    <location>
        <begin position="241"/>
        <end position="261"/>
    </location>
</feature>
<feature type="transmembrane region" description="Helical" evidence="6">
    <location>
        <begin position="273"/>
        <end position="296"/>
    </location>
</feature>
<evidence type="ECO:0000256" key="1">
    <source>
        <dbReference type="ARBA" id="ARBA00004141"/>
    </source>
</evidence>
<evidence type="ECO:0000313" key="8">
    <source>
        <dbReference type="Proteomes" id="UP001176517"/>
    </source>
</evidence>
<dbReference type="GO" id="GO:0055038">
    <property type="term" value="C:recycling endosome membrane"/>
    <property type="evidence" value="ECO:0007669"/>
    <property type="project" value="TreeGrafter"/>
</dbReference>
<comment type="caution">
    <text evidence="7">The sequence shown here is derived from an EMBL/GenBank/DDBJ whole genome shotgun (WGS) entry which is preliminary data.</text>
</comment>
<feature type="transmembrane region" description="Helical" evidence="6">
    <location>
        <begin position="171"/>
        <end position="190"/>
    </location>
</feature>
<evidence type="ECO:0008006" key="9">
    <source>
        <dbReference type="Google" id="ProtNLM"/>
    </source>
</evidence>
<dbReference type="GO" id="GO:0015031">
    <property type="term" value="P:protein transport"/>
    <property type="evidence" value="ECO:0007669"/>
    <property type="project" value="InterPro"/>
</dbReference>
<keyword evidence="2 6" id="KW-0812">Transmembrane</keyword>
<feature type="compositionally biased region" description="Polar residues" evidence="5">
    <location>
        <begin position="24"/>
        <end position="39"/>
    </location>
</feature>